<dbReference type="Gene3D" id="3.30.160.60">
    <property type="entry name" value="Classic Zinc Finger"/>
    <property type="match status" value="2"/>
</dbReference>
<feature type="non-terminal residue" evidence="9">
    <location>
        <position position="1"/>
    </location>
</feature>
<dbReference type="KEGG" id="tng:GSTEN00036675G001"/>
<evidence type="ECO:0000256" key="7">
    <source>
        <dbReference type="PROSITE-ProRule" id="PRU00042"/>
    </source>
</evidence>
<keyword evidence="5" id="KW-0862">Zinc</keyword>
<proteinExistence type="predicted"/>
<dbReference type="EMBL" id="CAAE01020444">
    <property type="protein sequence ID" value="CAG14117.1"/>
    <property type="molecule type" value="Genomic_DNA"/>
</dbReference>
<dbReference type="PROSITE" id="PS00028">
    <property type="entry name" value="ZINC_FINGER_C2H2_1"/>
    <property type="match status" value="1"/>
</dbReference>
<dbReference type="SMART" id="SM00355">
    <property type="entry name" value="ZnF_C2H2"/>
    <property type="match status" value="1"/>
</dbReference>
<evidence type="ECO:0000256" key="3">
    <source>
        <dbReference type="ARBA" id="ARBA00022737"/>
    </source>
</evidence>
<dbReference type="SUPFAM" id="SSF57667">
    <property type="entry name" value="beta-beta-alpha zinc fingers"/>
    <property type="match status" value="1"/>
</dbReference>
<dbReference type="Pfam" id="PF13465">
    <property type="entry name" value="zf-H2C2_2"/>
    <property type="match status" value="1"/>
</dbReference>
<dbReference type="PANTHER" id="PTHR24394:SF44">
    <property type="entry name" value="ZINC FINGER PROTEIN 271-LIKE"/>
    <property type="match status" value="1"/>
</dbReference>
<keyword evidence="6" id="KW-0539">Nucleus</keyword>
<reference evidence="9" key="1">
    <citation type="journal article" date="2004" name="Nature">
        <title>Genome duplication in the teleost fish Tetraodon nigroviridis reveals the early vertebrate proto-karyotype.</title>
        <authorList>
            <person name="Jaillon O."/>
            <person name="Aury J.-M."/>
            <person name="Brunet F."/>
            <person name="Petit J.-L."/>
            <person name="Stange-Thomann N."/>
            <person name="Mauceli E."/>
            <person name="Bouneau L."/>
            <person name="Fischer C."/>
            <person name="Ozouf-Costaz C."/>
            <person name="Bernot A."/>
            <person name="Nicaud S."/>
            <person name="Jaffe D."/>
            <person name="Fisher S."/>
            <person name="Lutfalla G."/>
            <person name="Dossat C."/>
            <person name="Segurens B."/>
            <person name="Dasilva C."/>
            <person name="Salanoubat M."/>
            <person name="Levy M."/>
            <person name="Boudet N."/>
            <person name="Castellano S."/>
            <person name="Anthouard V."/>
            <person name="Jubin C."/>
            <person name="Castelli V."/>
            <person name="Katinka M."/>
            <person name="Vacherie B."/>
            <person name="Biemont C."/>
            <person name="Skalli Z."/>
            <person name="Cattolico L."/>
            <person name="Poulain J."/>
            <person name="De Berardinis V."/>
            <person name="Cruaud C."/>
            <person name="Duprat S."/>
            <person name="Brottier P."/>
            <person name="Coutanceau J.-P."/>
            <person name="Gouzy J."/>
            <person name="Parra G."/>
            <person name="Lardier G."/>
            <person name="Chapple C."/>
            <person name="McKernan K.J."/>
            <person name="McEwan P."/>
            <person name="Bosak S."/>
            <person name="Kellis M."/>
            <person name="Volff J.-N."/>
            <person name="Guigo R."/>
            <person name="Zody M.C."/>
            <person name="Mesirov J."/>
            <person name="Lindblad-Toh K."/>
            <person name="Birren B."/>
            <person name="Nusbaum C."/>
            <person name="Kahn D."/>
            <person name="Robinson-Rechavi M."/>
            <person name="Laudet V."/>
            <person name="Schachter V."/>
            <person name="Quetier F."/>
            <person name="Saurin W."/>
            <person name="Scarpelli C."/>
            <person name="Wincker P."/>
            <person name="Lander E.S."/>
            <person name="Weissenbach J."/>
            <person name="Roest Crollius H."/>
        </authorList>
    </citation>
    <scope>NUCLEOTIDE SEQUENCE [LARGE SCALE GENOMIC DNA]</scope>
</reference>
<evidence type="ECO:0000259" key="8">
    <source>
        <dbReference type="PROSITE" id="PS50157"/>
    </source>
</evidence>
<evidence type="ECO:0000256" key="2">
    <source>
        <dbReference type="ARBA" id="ARBA00022723"/>
    </source>
</evidence>
<dbReference type="GO" id="GO:0008270">
    <property type="term" value="F:zinc ion binding"/>
    <property type="evidence" value="ECO:0007669"/>
    <property type="project" value="UniProtKB-KW"/>
</dbReference>
<evidence type="ECO:0000256" key="1">
    <source>
        <dbReference type="ARBA" id="ARBA00004123"/>
    </source>
</evidence>
<comment type="subcellular location">
    <subcellularLocation>
        <location evidence="1">Nucleus</location>
    </subcellularLocation>
</comment>
<dbReference type="AlphaFoldDB" id="Q4RBW6"/>
<evidence type="ECO:0000313" key="9">
    <source>
        <dbReference type="EMBL" id="CAG14117.1"/>
    </source>
</evidence>
<dbReference type="GO" id="GO:0005634">
    <property type="term" value="C:nucleus"/>
    <property type="evidence" value="ECO:0007669"/>
    <property type="project" value="UniProtKB-SubCell"/>
</dbReference>
<dbReference type="GO" id="GO:0000981">
    <property type="term" value="F:DNA-binding transcription factor activity, RNA polymerase II-specific"/>
    <property type="evidence" value="ECO:0007669"/>
    <property type="project" value="TreeGrafter"/>
</dbReference>
<dbReference type="FunFam" id="3.30.160.60:FF:000412">
    <property type="entry name" value="zinc finger protein 64 isoform X1"/>
    <property type="match status" value="1"/>
</dbReference>
<comment type="caution">
    <text evidence="9">The sequence shown here is derived from an EMBL/GenBank/DDBJ whole genome shotgun (WGS) entry which is preliminary data.</text>
</comment>
<feature type="domain" description="C2H2-type" evidence="8">
    <location>
        <begin position="5"/>
        <end position="32"/>
    </location>
</feature>
<sequence length="66" mass="7720">GDAPFECQQCDAKFKINSDLKRHVRIHSGEKPYKCDFCDYLRHEGQPEVARSDQTQQRELVPLPEM</sequence>
<keyword evidence="2" id="KW-0479">Metal-binding</keyword>
<keyword evidence="3" id="KW-0677">Repeat</keyword>
<gene>
    <name evidence="9" type="ORF">GSTENG00036675001</name>
</gene>
<dbReference type="OrthoDB" id="8961187at2759"/>
<evidence type="ECO:0000256" key="4">
    <source>
        <dbReference type="ARBA" id="ARBA00022771"/>
    </source>
</evidence>
<organism evidence="9">
    <name type="scientific">Tetraodon nigroviridis</name>
    <name type="common">Spotted green pufferfish</name>
    <name type="synonym">Chelonodon nigroviridis</name>
    <dbReference type="NCBI Taxonomy" id="99883"/>
    <lineage>
        <taxon>Eukaryota</taxon>
        <taxon>Metazoa</taxon>
        <taxon>Chordata</taxon>
        <taxon>Craniata</taxon>
        <taxon>Vertebrata</taxon>
        <taxon>Euteleostomi</taxon>
        <taxon>Actinopterygii</taxon>
        <taxon>Neopterygii</taxon>
        <taxon>Teleostei</taxon>
        <taxon>Neoteleostei</taxon>
        <taxon>Acanthomorphata</taxon>
        <taxon>Eupercaria</taxon>
        <taxon>Tetraodontiformes</taxon>
        <taxon>Tetradontoidea</taxon>
        <taxon>Tetraodontidae</taxon>
        <taxon>Tetraodon</taxon>
    </lineage>
</organism>
<dbReference type="InterPro" id="IPR036236">
    <property type="entry name" value="Znf_C2H2_sf"/>
</dbReference>
<evidence type="ECO:0000256" key="6">
    <source>
        <dbReference type="ARBA" id="ARBA00023242"/>
    </source>
</evidence>
<reference evidence="9" key="2">
    <citation type="submission" date="2004-02" db="EMBL/GenBank/DDBJ databases">
        <authorList>
            <consortium name="Genoscope"/>
            <consortium name="Whitehead Institute Centre for Genome Research"/>
        </authorList>
    </citation>
    <scope>NUCLEOTIDE SEQUENCE</scope>
</reference>
<dbReference type="InterPro" id="IPR013087">
    <property type="entry name" value="Znf_C2H2_type"/>
</dbReference>
<name>Q4RBW6_TETNG</name>
<dbReference type="PANTHER" id="PTHR24394">
    <property type="entry name" value="ZINC FINGER PROTEIN"/>
    <property type="match status" value="1"/>
</dbReference>
<protein>
    <submittedName>
        <fullName evidence="9">(spotted green pufferfish) hypothetical protein</fullName>
    </submittedName>
</protein>
<keyword evidence="4 7" id="KW-0863">Zinc-finger</keyword>
<dbReference type="PROSITE" id="PS50157">
    <property type="entry name" value="ZINC_FINGER_C2H2_2"/>
    <property type="match status" value="1"/>
</dbReference>
<accession>Q4RBW6</accession>
<evidence type="ECO:0000256" key="5">
    <source>
        <dbReference type="ARBA" id="ARBA00022833"/>
    </source>
</evidence>